<name>A0ACB1AGW8_MELEN</name>
<reference evidence="1" key="1">
    <citation type="submission" date="2023-11" db="EMBL/GenBank/DDBJ databases">
        <authorList>
            <person name="Poullet M."/>
        </authorList>
    </citation>
    <scope>NUCLEOTIDE SEQUENCE</scope>
    <source>
        <strain evidence="1">E1834</strain>
    </source>
</reference>
<evidence type="ECO:0000313" key="2">
    <source>
        <dbReference type="Proteomes" id="UP001497535"/>
    </source>
</evidence>
<comment type="caution">
    <text evidence="1">The sequence shown here is derived from an EMBL/GenBank/DDBJ whole genome shotgun (WGS) entry which is preliminary data.</text>
</comment>
<proteinExistence type="predicted"/>
<accession>A0ACB1AGW8</accession>
<evidence type="ECO:0000313" key="1">
    <source>
        <dbReference type="EMBL" id="CAK5090281.1"/>
    </source>
</evidence>
<keyword evidence="2" id="KW-1185">Reference proteome</keyword>
<organism evidence="1 2">
    <name type="scientific">Meloidogyne enterolobii</name>
    <name type="common">Root-knot nematode worm</name>
    <name type="synonym">Meloidogyne mayaguensis</name>
    <dbReference type="NCBI Taxonomy" id="390850"/>
    <lineage>
        <taxon>Eukaryota</taxon>
        <taxon>Metazoa</taxon>
        <taxon>Ecdysozoa</taxon>
        <taxon>Nematoda</taxon>
        <taxon>Chromadorea</taxon>
        <taxon>Rhabditida</taxon>
        <taxon>Tylenchina</taxon>
        <taxon>Tylenchomorpha</taxon>
        <taxon>Tylenchoidea</taxon>
        <taxon>Meloidogynidae</taxon>
        <taxon>Meloidogyninae</taxon>
        <taxon>Meloidogyne</taxon>
    </lineage>
</organism>
<gene>
    <name evidence="1" type="ORF">MENTE1834_LOCUS38060</name>
</gene>
<sequence length="158" mass="17269">MIRRFGYALILVGNFHSSSILLLSRNCNNKSIIDKTTTNNSLTTKLGSSSSSNCVDVIVDVDDDSHLYNKSKINDNLDDYIQIENDGDFIKNKCKQGKEQNGFVGVADGGSGEEEMKMDVSSVVQSSHTATTTTTSAPTLFSTKIIQNIPGFTKFIIF</sequence>
<protein>
    <submittedName>
        <fullName evidence="1">Uncharacterized protein</fullName>
    </submittedName>
</protein>
<dbReference type="EMBL" id="CAVMJV010000081">
    <property type="protein sequence ID" value="CAK5090281.1"/>
    <property type="molecule type" value="Genomic_DNA"/>
</dbReference>
<dbReference type="Proteomes" id="UP001497535">
    <property type="component" value="Unassembled WGS sequence"/>
</dbReference>